<evidence type="ECO:0000313" key="1">
    <source>
        <dbReference type="EMBL" id="MBY3590623.1"/>
    </source>
</evidence>
<sequence length="95" mass="10512">MMLMDSTAPITVHNWLPGSANKEFISLQAAIEYAGEHIDHLMAIEILIRTGSHRYVIIAGNQLFALVVRVSLSERRKAANFNGQSPTPLPPCRTL</sequence>
<comment type="caution">
    <text evidence="1">The sequence shown here is derived from an EMBL/GenBank/DDBJ whole genome shotgun (WGS) entry which is preliminary data.</text>
</comment>
<proteinExistence type="predicted"/>
<name>A0ABS7LH71_9HYPH</name>
<dbReference type="Proteomes" id="UP000720124">
    <property type="component" value="Unassembled WGS sequence"/>
</dbReference>
<reference evidence="1 2" key="1">
    <citation type="submission" date="2020-06" db="EMBL/GenBank/DDBJ databases">
        <title>Global-level population genomics: horizontal gene transfer, symbiosis and evolution in Rhizobia.</title>
        <authorList>
            <person name="Gai Y."/>
        </authorList>
    </citation>
    <scope>NUCLEOTIDE SEQUENCE [LARGE SCALE GENOMIC DNA]</scope>
    <source>
        <strain evidence="1 2">PLR6_1b</strain>
    </source>
</reference>
<dbReference type="EMBL" id="JABTXI010000004">
    <property type="protein sequence ID" value="MBY3590623.1"/>
    <property type="molecule type" value="Genomic_DNA"/>
</dbReference>
<keyword evidence="2" id="KW-1185">Reference proteome</keyword>
<evidence type="ECO:0000313" key="2">
    <source>
        <dbReference type="Proteomes" id="UP000720124"/>
    </source>
</evidence>
<gene>
    <name evidence="1" type="ORF">HJA87_12115</name>
</gene>
<protein>
    <submittedName>
        <fullName evidence="1">Uncharacterized protein</fullName>
    </submittedName>
</protein>
<accession>A0ABS7LH71</accession>
<dbReference type="RefSeq" id="WP_222012249.1">
    <property type="nucleotide sequence ID" value="NZ_JABTXI010000004.1"/>
</dbReference>
<organism evidence="1 2">
    <name type="scientific">Rhizobium bangladeshense</name>
    <dbReference type="NCBI Taxonomy" id="1138189"/>
    <lineage>
        <taxon>Bacteria</taxon>
        <taxon>Pseudomonadati</taxon>
        <taxon>Pseudomonadota</taxon>
        <taxon>Alphaproteobacteria</taxon>
        <taxon>Hyphomicrobiales</taxon>
        <taxon>Rhizobiaceae</taxon>
        <taxon>Rhizobium/Agrobacterium group</taxon>
        <taxon>Rhizobium</taxon>
    </lineage>
</organism>